<reference evidence="3" key="3">
    <citation type="journal article" date="2002" name="Plant Physiol.">
        <title>Cloning and sequencing of cDNAs for hypothetical genes from chromosome 2 of Arabidopsis.</title>
        <authorList>
            <person name="Xiao Y.-L."/>
            <person name="Malik M."/>
            <person name="Whitelaw C.A."/>
            <person name="Town C.D."/>
        </authorList>
    </citation>
    <scope>NUCLEOTIDE SEQUENCE</scope>
</reference>
<organism evidence="2">
    <name type="scientific">Arabidopsis thaliana</name>
    <name type="common">Mouse-ear cress</name>
    <dbReference type="NCBI Taxonomy" id="3702"/>
    <lineage>
        <taxon>Eukaryota</taxon>
        <taxon>Viridiplantae</taxon>
        <taxon>Streptophyta</taxon>
        <taxon>Embryophyta</taxon>
        <taxon>Tracheophyta</taxon>
        <taxon>Spermatophyta</taxon>
        <taxon>Magnoliopsida</taxon>
        <taxon>eudicotyledons</taxon>
        <taxon>Gunneridae</taxon>
        <taxon>Pentapetalae</taxon>
        <taxon>rosids</taxon>
        <taxon>malvids</taxon>
        <taxon>Brassicales</taxon>
        <taxon>Brassicaceae</taxon>
        <taxon>Camelineae</taxon>
        <taxon>Arabidopsis</taxon>
    </lineage>
</organism>
<sequence>MKDMVSTISTSRECPKWIIDSHIWKAMCEYWDTEEAIARSKIYSKARLSDRNGLGPHIHLSGPKSYQNIKHELEKELGRRVTVGEVFIKTHTKPDGTYVDKKAEQIVKNYEKKLQEKLSEMEAETSNVSDGESRPRELTIEDHTVIFLEVTETDTRGNYYGVGSLKDNLPDIVTGKGKHADSTSFVSLQEQLKEAQQKIEEQAAHNARREEEQVRAVAKQKDKLEHLALVEKYLRQTDPAFLNFMATQSSEATITDPI</sequence>
<name>Q9SHS4_ARATH</name>
<dbReference type="PANTHER" id="PTHR33144:SF25">
    <property type="entry name" value="DUF4216 DOMAIN-CONTAINING PROTEIN"/>
    <property type="match status" value="1"/>
</dbReference>
<gene>
    <name evidence="2" type="ordered locus">At2g04210</name>
</gene>
<feature type="coiled-coil region" evidence="1">
    <location>
        <begin position="185"/>
        <end position="227"/>
    </location>
</feature>
<proteinExistence type="evidence at transcript level"/>
<dbReference type="InterPro" id="IPR004252">
    <property type="entry name" value="Probable_transposase_24"/>
</dbReference>
<evidence type="ECO:0000313" key="2">
    <source>
        <dbReference type="EMBL" id="AAD28296.1"/>
    </source>
</evidence>
<reference evidence="2" key="2">
    <citation type="submission" date="2000-03" db="EMBL/GenBank/DDBJ databases">
        <authorList>
            <person name="Lin X."/>
            <person name="Kaul S."/>
            <person name="Shea T.P."/>
            <person name="Fujii C.Y."/>
            <person name="Shen M."/>
            <person name="VanAken S.E."/>
            <person name="Barnstead M.E."/>
            <person name="Mason T.M."/>
            <person name="Bowman C.L."/>
            <person name="Ronning C.M."/>
            <person name="Benito M.-I."/>
            <person name="Carrera A.J."/>
            <person name="Creasy T.H."/>
            <person name="Buell C.R."/>
            <person name="Town C.D."/>
            <person name="Nierman W.C."/>
            <person name="Fraser C.M."/>
            <person name="Venter J.C."/>
        </authorList>
    </citation>
    <scope>NUCLEOTIDE SEQUENCE</scope>
</reference>
<dbReference type="EMBL" id="AC007293">
    <property type="protein sequence ID" value="AAD28296.1"/>
    <property type="molecule type" value="Genomic_DNA"/>
</dbReference>
<dbReference type="EMBL" id="AY773836">
    <property type="protein sequence ID" value="AAV63865.1"/>
    <property type="molecule type" value="mRNA"/>
</dbReference>
<feature type="coiled-coil region" evidence="1">
    <location>
        <begin position="100"/>
        <end position="127"/>
    </location>
</feature>
<dbReference type="PIR" id="B84455">
    <property type="entry name" value="B84455"/>
</dbReference>
<dbReference type="PANTHER" id="PTHR33144">
    <property type="entry name" value="OS10G0409366 PROTEIN-RELATED"/>
    <property type="match status" value="1"/>
</dbReference>
<evidence type="ECO:0000313" key="3">
    <source>
        <dbReference type="EMBL" id="AAP21691.1"/>
    </source>
</evidence>
<evidence type="ECO:0000313" key="4">
    <source>
        <dbReference type="EMBL" id="AAV63865.1"/>
    </source>
</evidence>
<accession>Q9SHS4</accession>
<dbReference type="AlphaFoldDB" id="Q9SHS4"/>
<reference evidence="4" key="6">
    <citation type="submission" date="2004-10" db="EMBL/GenBank/DDBJ databases">
        <authorList>
            <person name="Underwood B.A."/>
            <person name="Xiao Y."/>
            <person name="Moskal W."/>
            <person name="Monaghan E."/>
            <person name="Wang W."/>
            <person name="Redman J."/>
            <person name="Wu H.C."/>
            <person name="Utterback T."/>
            <person name="Town C.D."/>
        </authorList>
    </citation>
    <scope>NUCLEOTIDE SEQUENCE</scope>
</reference>
<reference evidence="2" key="4">
    <citation type="submission" date="2002-02" db="EMBL/GenBank/DDBJ databases">
        <authorList>
            <person name="Town C.D."/>
            <person name="Kaul S."/>
        </authorList>
    </citation>
    <scope>NUCLEOTIDE SEQUENCE</scope>
</reference>
<protein>
    <submittedName>
        <fullName evidence="2">En/Spm-like transposon protein</fullName>
    </submittedName>
</protein>
<reference key="1">
    <citation type="journal article" date="1999" name="Nature">
        <title>Sequence and analysis of chromosome 2 of the plant Arabidopsis thaliana.</title>
        <authorList>
            <person name="Lin X."/>
            <person name="Kaul S."/>
            <person name="Rounsley S."/>
            <person name="Shea T.P."/>
            <person name="Benito M.I."/>
            <person name="Town C.D."/>
            <person name="Fujii C.Y."/>
            <person name="Mason T."/>
            <person name="Bowman C.L."/>
            <person name="Barnstead M."/>
            <person name="Feldblyum T.V."/>
            <person name="Buell C.R."/>
            <person name="Ketchum K.A."/>
            <person name="Lee J."/>
            <person name="Ronning C.M."/>
            <person name="Koo H.L."/>
            <person name="Moffat K.S."/>
            <person name="Cronin L.A."/>
            <person name="Shen M."/>
            <person name="Pai G."/>
            <person name="Van Aken S."/>
            <person name="Umayam L."/>
            <person name="Tallon L.J."/>
            <person name="Gill J.E."/>
            <person name="Adams M.D."/>
            <person name="Carrera A.J."/>
            <person name="Creasy T.H."/>
            <person name="Goodman H.M."/>
            <person name="Somerville C.R."/>
            <person name="Copenhaver G.P."/>
            <person name="Preuss D."/>
            <person name="Nierman W.C."/>
            <person name="White O."/>
            <person name="Eisen J.A."/>
            <person name="Salzberg S.L."/>
            <person name="Fraser C.M."/>
            <person name="Venter J.C."/>
        </authorList>
    </citation>
    <scope>NUCLEOTIDE SEQUENCE [LARGE SCALE GENOMIC DNA]</scope>
    <source>
        <strain>cv. Columbia</strain>
    </source>
</reference>
<dbReference type="EMBL" id="AY261797">
    <property type="protein sequence ID" value="AAP21691.1"/>
    <property type="molecule type" value="mRNA"/>
</dbReference>
<dbReference type="Pfam" id="PF03004">
    <property type="entry name" value="Transposase_24"/>
    <property type="match status" value="1"/>
</dbReference>
<reference evidence="3" key="5">
    <citation type="submission" date="2003-03" db="EMBL/GenBank/DDBJ databases">
        <title>Reconstruction of cDNA sequences for hypothetical genes in Arabidopsis thaliana from 5' and 3' RACE products.</title>
        <authorList>
            <person name="Xiao Y."/>
            <person name="Smith S.R."/>
            <person name="Ishmael N."/>
            <person name="Ayele M."/>
            <person name="Kumar N."/>
            <person name="Redman J."/>
            <person name="Riedmuller S."/>
            <person name="Utterback T."/>
            <person name="Whitelaw C.A."/>
            <person name="Fraser C.M."/>
            <person name="Town C.D."/>
        </authorList>
    </citation>
    <scope>NUCLEOTIDE SEQUENCE</scope>
</reference>
<keyword evidence="1" id="KW-0175">Coiled coil</keyword>
<evidence type="ECO:0000256" key="1">
    <source>
        <dbReference type="SAM" id="Coils"/>
    </source>
</evidence>